<evidence type="ECO:0000313" key="2">
    <source>
        <dbReference type="Proteomes" id="UP000295388"/>
    </source>
</evidence>
<evidence type="ECO:0000313" key="1">
    <source>
        <dbReference type="EMBL" id="TDO54380.1"/>
    </source>
</evidence>
<accession>A0A4V3CB34</accession>
<protein>
    <submittedName>
        <fullName evidence="1">Uncharacterized protein</fullName>
    </submittedName>
</protein>
<organism evidence="1 2">
    <name type="scientific">Kribbella caucasensis</name>
    <dbReference type="NCBI Taxonomy" id="2512215"/>
    <lineage>
        <taxon>Bacteria</taxon>
        <taxon>Bacillati</taxon>
        <taxon>Actinomycetota</taxon>
        <taxon>Actinomycetes</taxon>
        <taxon>Propionibacteriales</taxon>
        <taxon>Kribbellaceae</taxon>
        <taxon>Kribbella</taxon>
    </lineage>
</organism>
<gene>
    <name evidence="1" type="ORF">EV643_101163</name>
</gene>
<comment type="caution">
    <text evidence="1">The sequence shown here is derived from an EMBL/GenBank/DDBJ whole genome shotgun (WGS) entry which is preliminary data.</text>
</comment>
<proteinExistence type="predicted"/>
<name>A0A4V3CB34_9ACTN</name>
<keyword evidence="2" id="KW-1185">Reference proteome</keyword>
<sequence>MFGKSQNEQRAWRLMRADASAACLRSVPGYNHAYELIGRLSPSHGGPPA</sequence>
<dbReference type="EMBL" id="SNWQ01000001">
    <property type="protein sequence ID" value="TDO54380.1"/>
    <property type="molecule type" value="Genomic_DNA"/>
</dbReference>
<dbReference type="AlphaFoldDB" id="A0A4V3CB34"/>
<dbReference type="Proteomes" id="UP000295388">
    <property type="component" value="Unassembled WGS sequence"/>
</dbReference>
<reference evidence="1 2" key="1">
    <citation type="submission" date="2019-03" db="EMBL/GenBank/DDBJ databases">
        <title>Genomic Encyclopedia of Type Strains, Phase III (KMG-III): the genomes of soil and plant-associated and newly described type strains.</title>
        <authorList>
            <person name="Whitman W."/>
        </authorList>
    </citation>
    <scope>NUCLEOTIDE SEQUENCE [LARGE SCALE GENOMIC DNA]</scope>
    <source>
        <strain evidence="1 2">VKM Ac-2527</strain>
    </source>
</reference>